<reference evidence="5" key="3">
    <citation type="journal article" date="2020" name="Curr. Biol.">
        <title>Chromatin organization in early land plants reveals an ancestral association between H3K27me3, transposons, and constitutive heterochromatin.</title>
        <authorList>
            <person name="Montgomery S.A."/>
            <person name="Tanizawa Y."/>
            <person name="Galik B."/>
            <person name="Wang N."/>
            <person name="Ito T."/>
            <person name="Mochizuki T."/>
            <person name="Akimcheva S."/>
            <person name="Bowman J.L."/>
            <person name="Cognat V."/>
            <person name="Marechal-Drouard L."/>
            <person name="Ekker H."/>
            <person name="Hong S.F."/>
            <person name="Kohchi T."/>
            <person name="Lin S.S."/>
            <person name="Liu L.D."/>
            <person name="Nakamura Y."/>
            <person name="Valeeva L.R."/>
            <person name="Shakirov E.V."/>
            <person name="Shippen D.E."/>
            <person name="Wei W.L."/>
            <person name="Yagura M."/>
            <person name="Yamaoka S."/>
            <person name="Yamato K.T."/>
            <person name="Liu C."/>
            <person name="Berger F."/>
        </authorList>
    </citation>
    <scope>NUCLEOTIDE SEQUENCE [LARGE SCALE GENOMIC DNA]</scope>
    <source>
        <strain evidence="5">Tak-1</strain>
    </source>
</reference>
<gene>
    <name evidence="3" type="ORF">AXG93_3037s1150</name>
    <name evidence="2" type="ORF">Mp_3g05510</name>
</gene>
<dbReference type="InterPro" id="IPR018790">
    <property type="entry name" value="DUF2358"/>
</dbReference>
<evidence type="ECO:0000256" key="1">
    <source>
        <dbReference type="SAM" id="MobiDB-lite"/>
    </source>
</evidence>
<proteinExistence type="predicted"/>
<evidence type="ECO:0000313" key="4">
    <source>
        <dbReference type="Proteomes" id="UP000077202"/>
    </source>
</evidence>
<reference evidence="3 4" key="1">
    <citation type="submission" date="2016-03" db="EMBL/GenBank/DDBJ databases">
        <title>Mechanisms controlling the formation of the plant cell surface in tip-growing cells are functionally conserved among land plants.</title>
        <authorList>
            <person name="Honkanen S."/>
            <person name="Jones V.A."/>
            <person name="Morieri G."/>
            <person name="Champion C."/>
            <person name="Hetherington A.J."/>
            <person name="Kelly S."/>
            <person name="Saint-Marcoux D."/>
            <person name="Proust H."/>
            <person name="Prescott H."/>
            <person name="Dolan L."/>
        </authorList>
    </citation>
    <scope>NUCLEOTIDE SEQUENCE [LARGE SCALE GENOMIC DNA]</scope>
    <source>
        <strain evidence="4">cv. Tak-1 and cv. Tak-2</strain>
        <tissue evidence="3">Whole gametophyte</tissue>
    </source>
</reference>
<dbReference type="EMBL" id="LVLJ01000477">
    <property type="protein sequence ID" value="OAE33892.1"/>
    <property type="molecule type" value="Genomic_DNA"/>
</dbReference>
<name>A0A176WNM7_MARPO</name>
<dbReference type="Pfam" id="PF10184">
    <property type="entry name" value="DUF2358"/>
    <property type="match status" value="1"/>
</dbReference>
<dbReference type="Gene3D" id="3.10.450.50">
    <property type="match status" value="1"/>
</dbReference>
<feature type="compositionally biased region" description="Basic and acidic residues" evidence="1">
    <location>
        <begin position="54"/>
        <end position="64"/>
    </location>
</feature>
<dbReference type="AlphaFoldDB" id="A0A176WNM7"/>
<protein>
    <submittedName>
        <fullName evidence="3">Uncharacterized protein</fullName>
    </submittedName>
</protein>
<dbReference type="InterPro" id="IPR032710">
    <property type="entry name" value="NTF2-like_dom_sf"/>
</dbReference>
<dbReference type="EMBL" id="AP019868">
    <property type="protein sequence ID" value="BBN04537.1"/>
    <property type="molecule type" value="Genomic_DNA"/>
</dbReference>
<evidence type="ECO:0000313" key="5">
    <source>
        <dbReference type="Proteomes" id="UP001162541"/>
    </source>
</evidence>
<evidence type="ECO:0000313" key="3">
    <source>
        <dbReference type="EMBL" id="OAE33892.1"/>
    </source>
</evidence>
<reference evidence="2" key="2">
    <citation type="journal article" date="2019" name="Curr. Biol.">
        <title>Chromatin organization in early land plants reveals an ancestral association between H3K27me3, transposons, and constitutive heterochromatin.</title>
        <authorList>
            <person name="Montgomery S.A."/>
            <person name="Tanizawa Y."/>
            <person name="Galik B."/>
            <person name="Wang N."/>
            <person name="Ito T."/>
            <person name="Mochizuki T."/>
            <person name="Akimcheva S."/>
            <person name="Bowman J."/>
            <person name="Cognat V."/>
            <person name="Drouard L."/>
            <person name="Ekker H."/>
            <person name="Houng S."/>
            <person name="Kohchi T."/>
            <person name="Lin S."/>
            <person name="Liu L.D."/>
            <person name="Nakamura Y."/>
            <person name="Valeeva L.R."/>
            <person name="Shakirov E.V."/>
            <person name="Shippen D.E."/>
            <person name="Wei W."/>
            <person name="Yagura M."/>
            <person name="Yamaoka S."/>
            <person name="Yamato K.T."/>
            <person name="Liu C."/>
            <person name="Berger F."/>
        </authorList>
    </citation>
    <scope>NUCLEOTIDE SEQUENCE [LARGE SCALE GENOMIC DNA]</scope>
    <source>
        <strain evidence="2">Tak-1</strain>
    </source>
</reference>
<evidence type="ECO:0000313" key="2">
    <source>
        <dbReference type="EMBL" id="BBN04537.1"/>
    </source>
</evidence>
<dbReference type="SUPFAM" id="SSF54427">
    <property type="entry name" value="NTF2-like"/>
    <property type="match status" value="1"/>
</dbReference>
<dbReference type="PANTHER" id="PTHR34123:SF4">
    <property type="entry name" value="PHOSPHORIBOSYLTRANSFERASE-LIKE PROTEIN, PUTATIVE (DUF2358)-RELATED"/>
    <property type="match status" value="1"/>
</dbReference>
<feature type="region of interest" description="Disordered" evidence="1">
    <location>
        <begin position="28"/>
        <end position="64"/>
    </location>
</feature>
<accession>A0A176WNM7</accession>
<dbReference type="Proteomes" id="UP000077202">
    <property type="component" value="Unassembled WGS sequence"/>
</dbReference>
<dbReference type="Proteomes" id="UP001162541">
    <property type="component" value="Chromosome 3"/>
</dbReference>
<feature type="compositionally biased region" description="Polar residues" evidence="1">
    <location>
        <begin position="42"/>
        <end position="51"/>
    </location>
</feature>
<organism evidence="3 4">
    <name type="scientific">Marchantia polymorpha subsp. ruderalis</name>
    <dbReference type="NCBI Taxonomy" id="1480154"/>
    <lineage>
        <taxon>Eukaryota</taxon>
        <taxon>Viridiplantae</taxon>
        <taxon>Streptophyta</taxon>
        <taxon>Embryophyta</taxon>
        <taxon>Marchantiophyta</taxon>
        <taxon>Marchantiopsida</taxon>
        <taxon>Marchantiidae</taxon>
        <taxon>Marchantiales</taxon>
        <taxon>Marchantiaceae</taxon>
        <taxon>Marchantia</taxon>
    </lineage>
</organism>
<dbReference type="PANTHER" id="PTHR34123">
    <property type="entry name" value="OS04G0578200 PROTEIN"/>
    <property type="match status" value="1"/>
</dbReference>
<keyword evidence="4" id="KW-1185">Reference proteome</keyword>
<sequence length="247" mass="28044">MLTHLNVWRGVTKANIFCSPLSELNGKNVKGTTSPLPEICSAESSRSSFQPPGSDERDGTSRAREPRVLRAAVSGITEILRAFSPERKIPPDPPIITEKEILVIDQVVDALREDYARSYFLTGEFLDSLYTEDCLFADPTIQFSGRDLYRRNLKLLVPFYEDPSLTLESIQQDEDGDSKFVETSWKLRVYIKLPWRPFIAVDGRTKYSLNAENKIVEHVESWNVTAIEALGQIFKPSERALWKTSKS</sequence>